<keyword evidence="2" id="KW-1185">Reference proteome</keyword>
<dbReference type="PANTHER" id="PTHR14187:SF5">
    <property type="entry name" value="HEAT SHOCK 70 KDA PROTEIN 12A"/>
    <property type="match status" value="1"/>
</dbReference>
<protein>
    <recommendedName>
        <fullName evidence="3">Actin-like ATPase domain-containing protein</fullName>
    </recommendedName>
</protein>
<dbReference type="PANTHER" id="PTHR14187">
    <property type="entry name" value="ALPHA KINASE/ELONGATION FACTOR 2 KINASE"/>
    <property type="match status" value="1"/>
</dbReference>
<name>A0A2H3JG71_WOLCO</name>
<organism evidence="1 2">
    <name type="scientific">Wolfiporia cocos (strain MD-104)</name>
    <name type="common">Brown rot fungus</name>
    <dbReference type="NCBI Taxonomy" id="742152"/>
    <lineage>
        <taxon>Eukaryota</taxon>
        <taxon>Fungi</taxon>
        <taxon>Dikarya</taxon>
        <taxon>Basidiomycota</taxon>
        <taxon>Agaricomycotina</taxon>
        <taxon>Agaricomycetes</taxon>
        <taxon>Polyporales</taxon>
        <taxon>Phaeolaceae</taxon>
        <taxon>Wolfiporia</taxon>
    </lineage>
</organism>
<dbReference type="SUPFAM" id="SSF53067">
    <property type="entry name" value="Actin-like ATPase domain"/>
    <property type="match status" value="2"/>
</dbReference>
<reference evidence="1 2" key="1">
    <citation type="journal article" date="2012" name="Science">
        <title>The Paleozoic origin of enzymatic lignin decomposition reconstructed from 31 fungal genomes.</title>
        <authorList>
            <person name="Floudas D."/>
            <person name="Binder M."/>
            <person name="Riley R."/>
            <person name="Barry K."/>
            <person name="Blanchette R.A."/>
            <person name="Henrissat B."/>
            <person name="Martinez A.T."/>
            <person name="Otillar R."/>
            <person name="Spatafora J.W."/>
            <person name="Yadav J.S."/>
            <person name="Aerts A."/>
            <person name="Benoit I."/>
            <person name="Boyd A."/>
            <person name="Carlson A."/>
            <person name="Copeland A."/>
            <person name="Coutinho P.M."/>
            <person name="de Vries R.P."/>
            <person name="Ferreira P."/>
            <person name="Findley K."/>
            <person name="Foster B."/>
            <person name="Gaskell J."/>
            <person name="Glotzer D."/>
            <person name="Gorecki P."/>
            <person name="Heitman J."/>
            <person name="Hesse C."/>
            <person name="Hori C."/>
            <person name="Igarashi K."/>
            <person name="Jurgens J.A."/>
            <person name="Kallen N."/>
            <person name="Kersten P."/>
            <person name="Kohler A."/>
            <person name="Kuees U."/>
            <person name="Kumar T.K.A."/>
            <person name="Kuo A."/>
            <person name="LaButti K."/>
            <person name="Larrondo L.F."/>
            <person name="Lindquist E."/>
            <person name="Ling A."/>
            <person name="Lombard V."/>
            <person name="Lucas S."/>
            <person name="Lundell T."/>
            <person name="Martin R."/>
            <person name="McLaughlin D.J."/>
            <person name="Morgenstern I."/>
            <person name="Morin E."/>
            <person name="Murat C."/>
            <person name="Nagy L.G."/>
            <person name="Nolan M."/>
            <person name="Ohm R.A."/>
            <person name="Patyshakuliyeva A."/>
            <person name="Rokas A."/>
            <person name="Ruiz-Duenas F.J."/>
            <person name="Sabat G."/>
            <person name="Salamov A."/>
            <person name="Samejima M."/>
            <person name="Schmutz J."/>
            <person name="Slot J.C."/>
            <person name="St John F."/>
            <person name="Stenlid J."/>
            <person name="Sun H."/>
            <person name="Sun S."/>
            <person name="Syed K."/>
            <person name="Tsang A."/>
            <person name="Wiebenga A."/>
            <person name="Young D."/>
            <person name="Pisabarro A."/>
            <person name="Eastwood D.C."/>
            <person name="Martin F."/>
            <person name="Cullen D."/>
            <person name="Grigoriev I.V."/>
            <person name="Hibbett D.S."/>
        </authorList>
    </citation>
    <scope>NUCLEOTIDE SEQUENCE [LARGE SCALE GENOMIC DNA]</scope>
    <source>
        <strain evidence="1 2">MD-104</strain>
    </source>
</reference>
<dbReference type="Gene3D" id="3.90.640.10">
    <property type="entry name" value="Actin, Chain A, domain 4"/>
    <property type="match status" value="1"/>
</dbReference>
<accession>A0A2H3JG71</accession>
<proteinExistence type="predicted"/>
<dbReference type="CDD" id="cd10170">
    <property type="entry name" value="ASKHA_NBD_HSP70"/>
    <property type="match status" value="1"/>
</dbReference>
<dbReference type="Proteomes" id="UP000218811">
    <property type="component" value="Unassembled WGS sequence"/>
</dbReference>
<dbReference type="OMA" id="RYLFECA"/>
<dbReference type="OrthoDB" id="2963168at2759"/>
<gene>
    <name evidence="1" type="ORF">WOLCODRAFT_20691</name>
</gene>
<sequence length="617" mass="68344">MSQLRRYRGNVQKLVLAFDVGTTFSGVSYALLDPGKIPEVKTVTRYPKQGNAAGDSIGNSKVPSVLYYASDGTLEAVGAEAALLAEAQGKDENLIFVEWFKLHLCPETLDADEDLRARTPPLPAGKTVVDVFADFLRYLFECAREFIVENEKPNGERFWSSVQGQIEFVLSHPNGWEGAQQAKMRRAAIQAGLVPDDLTGHARIYFVSEGEASLHFCVHIAKVAGSLKNGDSVIVIDAGGGTVDLSMYRFTKMNPLTIEEVATPICIMHGSTTVNARAQAFLEGMELFILVDPILKVAFSAALKSSKNKDKIQEMLSYFEKYTKPDFKNPKEPSYIQLNTKNCKDDAIKIRRGRVTLSGSNVASFFAPAITAICNAALKQRTEAPTSVKGVFLVGGFAASPWLYSQLQQTLRPFGLTVTCPQNHHQTKAVAVGAVVHHIENWVSARVASVTYGVPASIVLDMTDMEHLQRLDDLYCHPSGLPMIPGRFDVILARGRRFRQNEEIREPYSRCSFDESSLNVTVGPIMCYRGSSKDPRWLDTEPDKYSIGCMVRADTSRVERKRVLGRVGWFYIQQFDIVLICGLTELQAQISWTENGEEKRGPAEVIYADDIDSLDST</sequence>
<dbReference type="InterPro" id="IPR043129">
    <property type="entry name" value="ATPase_NBD"/>
</dbReference>
<dbReference type="STRING" id="742152.A0A2H3JG71"/>
<dbReference type="Gene3D" id="3.30.420.40">
    <property type="match status" value="2"/>
</dbReference>
<evidence type="ECO:0000313" key="1">
    <source>
        <dbReference type="EMBL" id="PCH36688.1"/>
    </source>
</evidence>
<evidence type="ECO:0008006" key="3">
    <source>
        <dbReference type="Google" id="ProtNLM"/>
    </source>
</evidence>
<dbReference type="EMBL" id="KB467887">
    <property type="protein sequence ID" value="PCH36688.1"/>
    <property type="molecule type" value="Genomic_DNA"/>
</dbReference>
<evidence type="ECO:0000313" key="2">
    <source>
        <dbReference type="Proteomes" id="UP000218811"/>
    </source>
</evidence>
<dbReference type="AlphaFoldDB" id="A0A2H3JG71"/>